<dbReference type="Proteomes" id="UP000800093">
    <property type="component" value="Unassembled WGS sequence"/>
</dbReference>
<proteinExistence type="predicted"/>
<comment type="caution">
    <text evidence="1">The sequence shown here is derived from an EMBL/GenBank/DDBJ whole genome shotgun (WGS) entry which is preliminary data.</text>
</comment>
<dbReference type="AlphaFoldDB" id="A0A9P4K128"/>
<protein>
    <submittedName>
        <fullName evidence="1">Uncharacterized protein</fullName>
    </submittedName>
</protein>
<dbReference type="EMBL" id="ML986691">
    <property type="protein sequence ID" value="KAF2260016.1"/>
    <property type="molecule type" value="Genomic_DNA"/>
</dbReference>
<sequence length="390" mass="43911">METYCSCQLRTIQCDHINLQTFLESTRVRVSVSRPRLTRTEEKFSTDQHYHKCLLLLRRPDAESLDEFPALCIFGVALIGVSAKSFIFTPRYRPLACRLRYRHCLSTTSRMLGQHPTQETGPRIVEPYLGHSPTSGRKLSAWIEAADCHLRIQWAWRQETQNLPLLLLESSVHAVEGIIAKCTYLGILYHQGPLPRLHTTHASPVVPALGLGNKHLLVAKGVRNYWRRSLKSPTHRLRLESRCCSMHLAVVFGRRIGSKICFQRIEDRSAIGWLSSPRGVSGQHAARFRIVTALFGGIKVAASMEKRGLHLGNTQHPARATTLSPPNLHHRIVCGRSSESFPDAAAKQTSTHTSSMQTALETWLTSANGLWFLPRRSNCDGSYAKVARRK</sequence>
<evidence type="ECO:0000313" key="1">
    <source>
        <dbReference type="EMBL" id="KAF2260016.1"/>
    </source>
</evidence>
<gene>
    <name evidence="1" type="ORF">CC78DRAFT_585317</name>
</gene>
<accession>A0A9P4K128</accession>
<organism evidence="1 2">
    <name type="scientific">Lojkania enalia</name>
    <dbReference type="NCBI Taxonomy" id="147567"/>
    <lineage>
        <taxon>Eukaryota</taxon>
        <taxon>Fungi</taxon>
        <taxon>Dikarya</taxon>
        <taxon>Ascomycota</taxon>
        <taxon>Pezizomycotina</taxon>
        <taxon>Dothideomycetes</taxon>
        <taxon>Pleosporomycetidae</taxon>
        <taxon>Pleosporales</taxon>
        <taxon>Pleosporales incertae sedis</taxon>
        <taxon>Lojkania</taxon>
    </lineage>
</organism>
<name>A0A9P4K128_9PLEO</name>
<evidence type="ECO:0000313" key="2">
    <source>
        <dbReference type="Proteomes" id="UP000800093"/>
    </source>
</evidence>
<keyword evidence="2" id="KW-1185">Reference proteome</keyword>
<reference evidence="2" key="1">
    <citation type="journal article" date="2020" name="Stud. Mycol.">
        <title>101 Dothideomycetes genomes: A test case for predicting lifestyles and emergence of pathogens.</title>
        <authorList>
            <person name="Haridas S."/>
            <person name="Albert R."/>
            <person name="Binder M."/>
            <person name="Bloem J."/>
            <person name="LaButti K."/>
            <person name="Salamov A."/>
            <person name="Andreopoulos B."/>
            <person name="Baker S."/>
            <person name="Barry K."/>
            <person name="Bills G."/>
            <person name="Bluhm B."/>
            <person name="Cannon C."/>
            <person name="Castanera R."/>
            <person name="Culley D."/>
            <person name="Daum C."/>
            <person name="Ezra D."/>
            <person name="Gonzalez J."/>
            <person name="Henrissat B."/>
            <person name="Kuo A."/>
            <person name="Liang C."/>
            <person name="Lipzen A."/>
            <person name="Lutzoni F."/>
            <person name="Magnuson J."/>
            <person name="Mondo S."/>
            <person name="Nolan M."/>
            <person name="Ohm R."/>
            <person name="Pangilinan J."/>
            <person name="Park H.-J."/>
            <person name="Ramirez L."/>
            <person name="Alfaro M."/>
            <person name="Sun H."/>
            <person name="Tritt A."/>
            <person name="Yoshinaga Y."/>
            <person name="Zwiers L.-H."/>
            <person name="Turgeon B."/>
            <person name="Goodwin S."/>
            <person name="Spatafora J."/>
            <person name="Crous P."/>
            <person name="Grigoriev I."/>
        </authorList>
    </citation>
    <scope>NUCLEOTIDE SEQUENCE [LARGE SCALE GENOMIC DNA]</scope>
    <source>
        <strain evidence="2">CBS 304.66</strain>
    </source>
</reference>